<evidence type="ECO:0000313" key="2">
    <source>
        <dbReference type="Proteomes" id="UP001626550"/>
    </source>
</evidence>
<protein>
    <submittedName>
        <fullName evidence="1">Uncharacterized protein</fullName>
    </submittedName>
</protein>
<evidence type="ECO:0000313" key="1">
    <source>
        <dbReference type="EMBL" id="KAL3318830.1"/>
    </source>
</evidence>
<accession>A0ABD2QHA2</accession>
<reference evidence="1 2" key="1">
    <citation type="submission" date="2024-11" db="EMBL/GenBank/DDBJ databases">
        <title>Adaptive evolution of stress response genes in parasites aligns with host niche diversity.</title>
        <authorList>
            <person name="Hahn C."/>
            <person name="Resl P."/>
        </authorList>
    </citation>
    <scope>NUCLEOTIDE SEQUENCE [LARGE SCALE GENOMIC DNA]</scope>
    <source>
        <strain evidence="1">EGGRZ-B1_66</strain>
        <tissue evidence="1">Body</tissue>
    </source>
</reference>
<sequence>MLTDNRSTIRVIVTAECEFKPMTRGGSNEKSWHPYVENFLKNFRLKNELGTEEAHVDANFLAKRSKSLWKSVREYVDDPATVHDFEETQEIKAGFVHRGNLEISESAHINDLVINKLSEELIVLLPKSLRIYKLSDVHHFDREIHLDDQIFTASHQDFTDSSLRNFEISWDSLIYCPVQNVYIAWSKKGSTIFMLNTVTFQAIHSFSKLDNRYILCILNNSETNGVITLESLFCVFVSICDSS</sequence>
<name>A0ABD2QHA2_9PLAT</name>
<organism evidence="1 2">
    <name type="scientific">Cichlidogyrus casuarinus</name>
    <dbReference type="NCBI Taxonomy" id="1844966"/>
    <lineage>
        <taxon>Eukaryota</taxon>
        <taxon>Metazoa</taxon>
        <taxon>Spiralia</taxon>
        <taxon>Lophotrochozoa</taxon>
        <taxon>Platyhelminthes</taxon>
        <taxon>Monogenea</taxon>
        <taxon>Monopisthocotylea</taxon>
        <taxon>Dactylogyridea</taxon>
        <taxon>Ancyrocephalidae</taxon>
        <taxon>Cichlidogyrus</taxon>
    </lineage>
</organism>
<proteinExistence type="predicted"/>
<comment type="caution">
    <text evidence="1">The sequence shown here is derived from an EMBL/GenBank/DDBJ whole genome shotgun (WGS) entry which is preliminary data.</text>
</comment>
<gene>
    <name evidence="1" type="ORF">Ciccas_002502</name>
</gene>
<keyword evidence="2" id="KW-1185">Reference proteome</keyword>
<dbReference type="AlphaFoldDB" id="A0ABD2QHA2"/>
<dbReference type="Proteomes" id="UP001626550">
    <property type="component" value="Unassembled WGS sequence"/>
</dbReference>
<dbReference type="EMBL" id="JBJKFK010000198">
    <property type="protein sequence ID" value="KAL3318830.1"/>
    <property type="molecule type" value="Genomic_DNA"/>
</dbReference>